<keyword evidence="2" id="KW-0813">Transport</keyword>
<dbReference type="InterPro" id="IPR003439">
    <property type="entry name" value="ABC_transporter-like_ATP-bd"/>
</dbReference>
<evidence type="ECO:0000256" key="1">
    <source>
        <dbReference type="ARBA" id="ARBA00005417"/>
    </source>
</evidence>
<keyword evidence="4 7" id="KW-0067">ATP-binding</keyword>
<dbReference type="InterPro" id="IPR027417">
    <property type="entry name" value="P-loop_NTPase"/>
</dbReference>
<dbReference type="Gene3D" id="3.40.50.300">
    <property type="entry name" value="P-loop containing nucleotide triphosphate hydrolases"/>
    <property type="match status" value="2"/>
</dbReference>
<dbReference type="AlphaFoldDB" id="A0A0A2DLI4"/>
<dbReference type="PANTHER" id="PTHR43553:SF24">
    <property type="entry name" value="ENERGY-COUPLING FACTOR TRANSPORTER ATP-BINDING PROTEIN ECFA1"/>
    <property type="match status" value="1"/>
</dbReference>
<keyword evidence="8" id="KW-1185">Reference proteome</keyword>
<comment type="similarity">
    <text evidence="1">Belongs to the ABC transporter superfamily.</text>
</comment>
<dbReference type="SUPFAM" id="SSF52540">
    <property type="entry name" value="P-loop containing nucleoside triphosphate hydrolases"/>
    <property type="match status" value="2"/>
</dbReference>
<sequence length="442" mass="47527">MPITDYIWAESGTGLSEHAWNRAEAAGAAWVGNEASAHISLLRSTVIEELAVGMEQRGVPRDVMQSRIAEALHTWGLQDHAEHHPSRLSTGQTRRLAIAAALLSGADSLVLDCPLDGFDTAAVETLRRTLATFPGEVTVYDRGRSILSDAATRQLHLTSTGDLDELAAPGPVLPDAGRGRLGYQAQEGARVLRGGEHSGTPKHTTTPERAAELGQEAQQGSSAELGYAATPERTATPERIAVLTARGVRIPRGVGEVGPIDVTAFAGDVTHLEGPNGCGKTSLFLAVLGLVPFTGRIDRPEGMPGWAPTAMDAALARRTVLDELAYGVDRESAEAVLEFAGLQQWADTHPLDVPSSWRRIVLVAAAMVRAPKLVLLDEPTVGLDWQGYGHLAELMHRYADGEYHRLRGVECAPATPQPAVMWTCHDRDFALAVSDARRRWRV</sequence>
<keyword evidence="3" id="KW-0547">Nucleotide-binding</keyword>
<dbReference type="PANTHER" id="PTHR43553">
    <property type="entry name" value="HEAVY METAL TRANSPORTER"/>
    <property type="match status" value="1"/>
</dbReference>
<accession>A0A0A2DLI4</accession>
<evidence type="ECO:0000256" key="5">
    <source>
        <dbReference type="SAM" id="MobiDB-lite"/>
    </source>
</evidence>
<name>A0A0A2DLI4_9CORY</name>
<dbReference type="Pfam" id="PF00005">
    <property type="entry name" value="ABC_tran"/>
    <property type="match status" value="2"/>
</dbReference>
<comment type="caution">
    <text evidence="7">The sequence shown here is derived from an EMBL/GenBank/DDBJ whole genome shotgun (WGS) entry which is preliminary data.</text>
</comment>
<dbReference type="GO" id="GO:0043190">
    <property type="term" value="C:ATP-binding cassette (ABC) transporter complex"/>
    <property type="evidence" value="ECO:0007669"/>
    <property type="project" value="TreeGrafter"/>
</dbReference>
<dbReference type="GO" id="GO:0016887">
    <property type="term" value="F:ATP hydrolysis activity"/>
    <property type="evidence" value="ECO:0007669"/>
    <property type="project" value="InterPro"/>
</dbReference>
<dbReference type="Proteomes" id="UP000030145">
    <property type="component" value="Unassembled WGS sequence"/>
</dbReference>
<feature type="region of interest" description="Disordered" evidence="5">
    <location>
        <begin position="192"/>
        <end position="231"/>
    </location>
</feature>
<feature type="domain" description="ABC transporter" evidence="6">
    <location>
        <begin position="242"/>
        <end position="432"/>
    </location>
</feature>
<evidence type="ECO:0000313" key="7">
    <source>
        <dbReference type="EMBL" id="KGM18637.1"/>
    </source>
</evidence>
<evidence type="ECO:0000313" key="8">
    <source>
        <dbReference type="Proteomes" id="UP000030145"/>
    </source>
</evidence>
<dbReference type="PROSITE" id="PS50893">
    <property type="entry name" value="ABC_TRANSPORTER_2"/>
    <property type="match status" value="1"/>
</dbReference>
<evidence type="ECO:0000259" key="6">
    <source>
        <dbReference type="PROSITE" id="PS50893"/>
    </source>
</evidence>
<evidence type="ECO:0000256" key="2">
    <source>
        <dbReference type="ARBA" id="ARBA00022448"/>
    </source>
</evidence>
<evidence type="ECO:0000256" key="3">
    <source>
        <dbReference type="ARBA" id="ARBA00022741"/>
    </source>
</evidence>
<dbReference type="InterPro" id="IPR050095">
    <property type="entry name" value="ECF_ABC_transporter_ATP-bd"/>
</dbReference>
<dbReference type="GeneID" id="300552068"/>
<dbReference type="GO" id="GO:0005524">
    <property type="term" value="F:ATP binding"/>
    <property type="evidence" value="ECO:0007669"/>
    <property type="project" value="UniProtKB-KW"/>
</dbReference>
<protein>
    <submittedName>
        <fullName evidence="7">ABC transporter ATP-binding protein</fullName>
    </submittedName>
</protein>
<proteinExistence type="inferred from homology"/>
<organism evidence="7 8">
    <name type="scientific">Corynebacterium auriscanis</name>
    <dbReference type="NCBI Taxonomy" id="99807"/>
    <lineage>
        <taxon>Bacteria</taxon>
        <taxon>Bacillati</taxon>
        <taxon>Actinomycetota</taxon>
        <taxon>Actinomycetes</taxon>
        <taxon>Mycobacteriales</taxon>
        <taxon>Corynebacteriaceae</taxon>
        <taxon>Corynebacterium</taxon>
    </lineage>
</organism>
<evidence type="ECO:0000256" key="4">
    <source>
        <dbReference type="ARBA" id="ARBA00022840"/>
    </source>
</evidence>
<reference evidence="7 8" key="1">
    <citation type="submission" date="2014-10" db="EMBL/GenBank/DDBJ databases">
        <title>Whole Genome sequence of Corynebacterium auriscanis strain CIP 106629.</title>
        <authorList>
            <person name="Hassan S.S."/>
            <person name="Jamal S.B."/>
            <person name="Tiwari S."/>
            <person name="Oliveira L.D.C."/>
            <person name="Souza F."/>
            <person name="Mariano D.C."/>
            <person name="Almeida S."/>
            <person name="Dorella F."/>
            <person name="Pereira F."/>
            <person name="Carvalho A."/>
            <person name="Leal C.A."/>
            <person name="Soares S.D.C."/>
            <person name="Figueiredo H.C."/>
            <person name="Silva A."/>
            <person name="Azevedo V.A."/>
        </authorList>
    </citation>
    <scope>NUCLEOTIDE SEQUENCE [LARGE SCALE GENOMIC DNA]</scope>
    <source>
        <strain evidence="7 8">CIP 106629</strain>
    </source>
</reference>
<dbReference type="RefSeq" id="WP_035114627.1">
    <property type="nucleotide sequence ID" value="NZ_CP047046.1"/>
</dbReference>
<gene>
    <name evidence="7" type="ORF">MA47_06930</name>
</gene>
<dbReference type="GO" id="GO:0042626">
    <property type="term" value="F:ATPase-coupled transmembrane transporter activity"/>
    <property type="evidence" value="ECO:0007669"/>
    <property type="project" value="TreeGrafter"/>
</dbReference>
<dbReference type="EMBL" id="JRVJ01000010">
    <property type="protein sequence ID" value="KGM18637.1"/>
    <property type="molecule type" value="Genomic_DNA"/>
</dbReference>